<comment type="caution">
    <text evidence="1">The sequence shown here is derived from an EMBL/GenBank/DDBJ whole genome shotgun (WGS) entry which is preliminary data.</text>
</comment>
<gene>
    <name evidence="1" type="ORF">JOD45_001874</name>
</gene>
<dbReference type="GO" id="GO:0016787">
    <property type="term" value="F:hydrolase activity"/>
    <property type="evidence" value="ECO:0007669"/>
    <property type="project" value="UniProtKB-KW"/>
</dbReference>
<protein>
    <submittedName>
        <fullName evidence="1">Diadenosine tetraphosphate (Ap4A) HIT family hydrolase</fullName>
    </submittedName>
</protein>
<keyword evidence="2" id="KW-1185">Reference proteome</keyword>
<reference evidence="1 2" key="1">
    <citation type="submission" date="2021-01" db="EMBL/GenBank/DDBJ databases">
        <title>Genomic Encyclopedia of Type Strains, Phase IV (KMG-IV): sequencing the most valuable type-strain genomes for metagenomic binning, comparative biology and taxonomic classification.</title>
        <authorList>
            <person name="Goeker M."/>
        </authorList>
    </citation>
    <scope>NUCLEOTIDE SEQUENCE [LARGE SCALE GENOMIC DNA]</scope>
    <source>
        <strain evidence="1 2">DSM 28236</strain>
    </source>
</reference>
<evidence type="ECO:0000313" key="2">
    <source>
        <dbReference type="Proteomes" id="UP000808914"/>
    </source>
</evidence>
<dbReference type="EMBL" id="JAFBER010000010">
    <property type="protein sequence ID" value="MBM7645656.1"/>
    <property type="molecule type" value="Genomic_DNA"/>
</dbReference>
<dbReference type="Gene3D" id="3.30.428.10">
    <property type="entry name" value="HIT-like"/>
    <property type="match status" value="1"/>
</dbReference>
<dbReference type="SUPFAM" id="SSF54197">
    <property type="entry name" value="HIT-like"/>
    <property type="match status" value="1"/>
</dbReference>
<organism evidence="1 2">
    <name type="scientific">Scopulibacillus daqui</name>
    <dbReference type="NCBI Taxonomy" id="1469162"/>
    <lineage>
        <taxon>Bacteria</taxon>
        <taxon>Bacillati</taxon>
        <taxon>Bacillota</taxon>
        <taxon>Bacilli</taxon>
        <taxon>Bacillales</taxon>
        <taxon>Sporolactobacillaceae</taxon>
        <taxon>Scopulibacillus</taxon>
    </lineage>
</organism>
<dbReference type="Proteomes" id="UP000808914">
    <property type="component" value="Unassembled WGS sequence"/>
</dbReference>
<accession>A0ABS2Q0B9</accession>
<proteinExistence type="predicted"/>
<dbReference type="InterPro" id="IPR036265">
    <property type="entry name" value="HIT-like_sf"/>
</dbReference>
<evidence type="ECO:0000313" key="1">
    <source>
        <dbReference type="EMBL" id="MBM7645656.1"/>
    </source>
</evidence>
<sequence length="73" mass="8407">MVNDCVFCNLEMEPEQGMILSNEYCMFLQLKQAQIKGSRLEGSGLIVPKKHRATVFELTLDEWNATYTCFTQI</sequence>
<name>A0ABS2Q0B9_9BACL</name>
<keyword evidence="1" id="KW-0378">Hydrolase</keyword>